<keyword evidence="4" id="KW-1185">Reference proteome</keyword>
<sequence>MLTALDLLLLVICAATSQAGPLVRPRYVNTTSSSKLPGSTISTTTPFAFYSAENSASSIRAAHDESGSSAAQTTSPASGPRPSPTLPTYDSNSTARVSRSISQSTSDGQLYSFSYDPVSMTSCASSTASTYPTTPASNTSLVYSYAPSQPQPSSSATQTYATTTTSAAAANSTLPQSTTILTLYTTLHTYKGAAAPSSALSSSSSADTLAGPYGGTSSTTLTPYTTLHVSSVRSAATSEQSSEPRSMSISAYSGFAAESSLSTASSSSSISNPSHCSSSVDASTTTSGTATTSPEASQPASSIPTSFVYSPESSSSPNSIPEASSTTSMLPPTTQQPSGLPHVVTQSPATASRTASASYSALPGITIIPVNPNAQSSSSQNAITVTVTVTDPGATTTVGEKTITVPARDLVYILIARFLAMLDGFGECKSLVTASGSDIHRRSVHLTSITVNQTIFCLICTANSLLPALFLAILRIMLNCVLSLGRKIDDFSSRHATLPSDIHHHQDSSGVIMEMDAAAYPANDDIQGDYRACIERSEQDQSWSKAWKKAYIAELDITADRLTKEIQPFSTHQPRTNSKSSLRLPAAAAMLLTGHSETLHDAQPVLPEQDGKEPFVCIRFLLTDVKAPEWASSNMQRQSPSRWGPNDCAWTLDCWNGNDRKLVGYYEKHGSVSLGDVSHDDWPSAVLELRLD</sequence>
<feature type="compositionally biased region" description="Polar residues" evidence="1">
    <location>
        <begin position="67"/>
        <end position="77"/>
    </location>
</feature>
<evidence type="ECO:0000313" key="3">
    <source>
        <dbReference type="EMBL" id="KXT13881.1"/>
    </source>
</evidence>
<evidence type="ECO:0000256" key="1">
    <source>
        <dbReference type="SAM" id="MobiDB-lite"/>
    </source>
</evidence>
<protein>
    <submittedName>
        <fullName evidence="3">Uncharacterized protein</fullName>
    </submittedName>
</protein>
<dbReference type="AlphaFoldDB" id="A0A139IGI8"/>
<feature type="compositionally biased region" description="Low complexity" evidence="1">
    <location>
        <begin position="264"/>
        <end position="297"/>
    </location>
</feature>
<evidence type="ECO:0000256" key="2">
    <source>
        <dbReference type="SAM" id="SignalP"/>
    </source>
</evidence>
<organism evidence="3 4">
    <name type="scientific">Pseudocercospora musae</name>
    <dbReference type="NCBI Taxonomy" id="113226"/>
    <lineage>
        <taxon>Eukaryota</taxon>
        <taxon>Fungi</taxon>
        <taxon>Dikarya</taxon>
        <taxon>Ascomycota</taxon>
        <taxon>Pezizomycotina</taxon>
        <taxon>Dothideomycetes</taxon>
        <taxon>Dothideomycetidae</taxon>
        <taxon>Mycosphaerellales</taxon>
        <taxon>Mycosphaerellaceae</taxon>
        <taxon>Pseudocercospora</taxon>
    </lineage>
</organism>
<gene>
    <name evidence="3" type="ORF">AC579_2640</name>
</gene>
<feature type="compositionally biased region" description="Polar residues" evidence="1">
    <location>
        <begin position="86"/>
        <end position="103"/>
    </location>
</feature>
<feature type="compositionally biased region" description="Low complexity" evidence="1">
    <location>
        <begin position="304"/>
        <end position="325"/>
    </location>
</feature>
<feature type="region of interest" description="Disordered" evidence="1">
    <location>
        <begin position="264"/>
        <end position="351"/>
    </location>
</feature>
<proteinExistence type="predicted"/>
<dbReference type="EMBL" id="LFZO01000100">
    <property type="protein sequence ID" value="KXT13881.1"/>
    <property type="molecule type" value="Genomic_DNA"/>
</dbReference>
<comment type="caution">
    <text evidence="3">The sequence shown here is derived from an EMBL/GenBank/DDBJ whole genome shotgun (WGS) entry which is preliminary data.</text>
</comment>
<feature type="compositionally biased region" description="Polar residues" evidence="1">
    <location>
        <begin position="326"/>
        <end position="338"/>
    </location>
</feature>
<keyword evidence="2" id="KW-0732">Signal</keyword>
<feature type="region of interest" description="Disordered" evidence="1">
    <location>
        <begin position="60"/>
        <end position="103"/>
    </location>
</feature>
<evidence type="ECO:0000313" key="4">
    <source>
        <dbReference type="Proteomes" id="UP000073492"/>
    </source>
</evidence>
<name>A0A139IGI8_9PEZI</name>
<dbReference type="Proteomes" id="UP000073492">
    <property type="component" value="Unassembled WGS sequence"/>
</dbReference>
<reference evidence="3 4" key="1">
    <citation type="submission" date="2015-07" db="EMBL/GenBank/DDBJ databases">
        <title>Comparative genomics of the Sigatoka disease complex on banana suggests a link between parallel evolutionary changes in Pseudocercospora fijiensis and Pseudocercospora eumusae and increased virulence on the banana host.</title>
        <authorList>
            <person name="Chang T.-C."/>
            <person name="Salvucci A."/>
            <person name="Crous P.W."/>
            <person name="Stergiopoulos I."/>
        </authorList>
    </citation>
    <scope>NUCLEOTIDE SEQUENCE [LARGE SCALE GENOMIC DNA]</scope>
    <source>
        <strain evidence="3 4">CBS 116634</strain>
    </source>
</reference>
<feature type="signal peptide" evidence="2">
    <location>
        <begin position="1"/>
        <end position="19"/>
    </location>
</feature>
<feature type="chain" id="PRO_5007297426" evidence="2">
    <location>
        <begin position="20"/>
        <end position="692"/>
    </location>
</feature>
<accession>A0A139IGI8</accession>